<sequence length="242" mass="27065">MLEHFILFLLHRLQVFVCLLPLLASGEMFEKEIGESVKAIDRVIRFLHISKGTIDCNIDRNKVSKYVSMGLGWLVIFVDMERIHGVACRGCLRSTLGVLDGNPLLVGVDFPRVEFLDFLGGFFVHCHPLPIILSFWPGALGLFPSNLGYTFRLVHLSQNILYSLAESLVLTSLLVAGPTDDMFFVEWHLLWHHWSLRELPGNSSVSACCTVMSLDAARKDLGKWVDVVLGKATVDANNILVT</sequence>
<feature type="chain" id="PRO_5032965900" evidence="1">
    <location>
        <begin position="26"/>
        <end position="242"/>
    </location>
</feature>
<keyword evidence="3" id="KW-1185">Reference proteome</keyword>
<name>A0A834XEP8_9FABA</name>
<reference evidence="2" key="1">
    <citation type="submission" date="2020-09" db="EMBL/GenBank/DDBJ databases">
        <title>Genome-Enabled Discovery of Anthraquinone Biosynthesis in Senna tora.</title>
        <authorList>
            <person name="Kang S.-H."/>
            <person name="Pandey R.P."/>
            <person name="Lee C.-M."/>
            <person name="Sim J.-S."/>
            <person name="Jeong J.-T."/>
            <person name="Choi B.-S."/>
            <person name="Jung M."/>
            <person name="Ginzburg D."/>
            <person name="Zhao K."/>
            <person name="Won S.Y."/>
            <person name="Oh T.-J."/>
            <person name="Yu Y."/>
            <person name="Kim N.-H."/>
            <person name="Lee O.R."/>
            <person name="Lee T.-H."/>
            <person name="Bashyal P."/>
            <person name="Kim T.-S."/>
            <person name="Lee W.-H."/>
            <person name="Kawkins C."/>
            <person name="Kim C.-K."/>
            <person name="Kim J.S."/>
            <person name="Ahn B.O."/>
            <person name="Rhee S.Y."/>
            <person name="Sohng J.K."/>
        </authorList>
    </citation>
    <scope>NUCLEOTIDE SEQUENCE</scope>
    <source>
        <tissue evidence="2">Leaf</tissue>
    </source>
</reference>
<evidence type="ECO:0000313" key="3">
    <source>
        <dbReference type="Proteomes" id="UP000634136"/>
    </source>
</evidence>
<dbReference type="AlphaFoldDB" id="A0A834XEP8"/>
<organism evidence="2 3">
    <name type="scientific">Senna tora</name>
    <dbReference type="NCBI Taxonomy" id="362788"/>
    <lineage>
        <taxon>Eukaryota</taxon>
        <taxon>Viridiplantae</taxon>
        <taxon>Streptophyta</taxon>
        <taxon>Embryophyta</taxon>
        <taxon>Tracheophyta</taxon>
        <taxon>Spermatophyta</taxon>
        <taxon>Magnoliopsida</taxon>
        <taxon>eudicotyledons</taxon>
        <taxon>Gunneridae</taxon>
        <taxon>Pentapetalae</taxon>
        <taxon>rosids</taxon>
        <taxon>fabids</taxon>
        <taxon>Fabales</taxon>
        <taxon>Fabaceae</taxon>
        <taxon>Caesalpinioideae</taxon>
        <taxon>Cassia clade</taxon>
        <taxon>Senna</taxon>
    </lineage>
</organism>
<dbReference type="EMBL" id="JAAIUW010000001">
    <property type="protein sequence ID" value="KAF7844075.1"/>
    <property type="molecule type" value="Genomic_DNA"/>
</dbReference>
<gene>
    <name evidence="2" type="ORF">G2W53_000980</name>
</gene>
<proteinExistence type="predicted"/>
<dbReference type="Proteomes" id="UP000634136">
    <property type="component" value="Unassembled WGS sequence"/>
</dbReference>
<accession>A0A834XEP8</accession>
<feature type="signal peptide" evidence="1">
    <location>
        <begin position="1"/>
        <end position="25"/>
    </location>
</feature>
<evidence type="ECO:0000256" key="1">
    <source>
        <dbReference type="SAM" id="SignalP"/>
    </source>
</evidence>
<keyword evidence="1" id="KW-0732">Signal</keyword>
<comment type="caution">
    <text evidence="2">The sequence shown here is derived from an EMBL/GenBank/DDBJ whole genome shotgun (WGS) entry which is preliminary data.</text>
</comment>
<evidence type="ECO:0000313" key="2">
    <source>
        <dbReference type="EMBL" id="KAF7844075.1"/>
    </source>
</evidence>
<protein>
    <submittedName>
        <fullName evidence="2">Uncharacterized protein</fullName>
    </submittedName>
</protein>